<evidence type="ECO:0000313" key="2">
    <source>
        <dbReference type="Proteomes" id="UP001201701"/>
    </source>
</evidence>
<dbReference type="PANTHER" id="PTHR11941:SF54">
    <property type="entry name" value="ENOYL-COA HYDRATASE, MITOCHONDRIAL"/>
    <property type="match status" value="1"/>
</dbReference>
<dbReference type="InterPro" id="IPR001753">
    <property type="entry name" value="Enoyl-CoA_hydra/iso"/>
</dbReference>
<dbReference type="PANTHER" id="PTHR11941">
    <property type="entry name" value="ENOYL-COA HYDRATASE-RELATED"/>
    <property type="match status" value="1"/>
</dbReference>
<dbReference type="RefSeq" id="WP_239364362.1">
    <property type="nucleotide sequence ID" value="NZ_JAKREW010000007.1"/>
</dbReference>
<protein>
    <submittedName>
        <fullName evidence="1">Enoyl-CoA hydratase/isomerase family protein</fullName>
    </submittedName>
</protein>
<proteinExistence type="predicted"/>
<dbReference type="Proteomes" id="UP001201701">
    <property type="component" value="Unassembled WGS sequence"/>
</dbReference>
<evidence type="ECO:0000313" key="1">
    <source>
        <dbReference type="EMBL" id="MCG7505377.1"/>
    </source>
</evidence>
<sequence>MPISYEVAGAVATFTIENGKVNAIDPPMHRELHDALKAFEADPAVKVGILRGAGERAFSAGDDLKFKQRQLDPSEKLTRHFYPLDADIREPGFPGHDREVMSMRRFKPIVAAVSGWCLGRGMMYLLHLTDIRIAGEGARFGLPEIKYGMGGGGGLTLIHRHIPRAVALQMLLTGEPIDAAEALRIHLVNQVVPDAAVFEAAERIAGQIAAHPQSAIRIEMESFQRTEDLDRDNAIAMAEHMYRLQRIVSTVSNDELKF</sequence>
<dbReference type="EMBL" id="JAKREW010000007">
    <property type="protein sequence ID" value="MCG7505377.1"/>
    <property type="molecule type" value="Genomic_DNA"/>
</dbReference>
<accession>A0ABS9QD95</accession>
<dbReference type="Gene3D" id="3.90.226.10">
    <property type="entry name" value="2-enoyl-CoA Hydratase, Chain A, domain 1"/>
    <property type="match status" value="1"/>
</dbReference>
<dbReference type="CDD" id="cd06558">
    <property type="entry name" value="crotonase-like"/>
    <property type="match status" value="1"/>
</dbReference>
<name>A0ABS9QD95_9HYPH</name>
<reference evidence="1 2" key="1">
    <citation type="submission" date="2022-02" db="EMBL/GenBank/DDBJ databases">
        <title>Draft genome sequence of Mezorhizobium retamae strain IRAMC:0171 isolated from Retama raetam nodules.</title>
        <authorList>
            <person name="Bengaied R."/>
            <person name="Sbissi I."/>
            <person name="Huber K."/>
            <person name="Ghodbane F."/>
            <person name="Nouioui I."/>
            <person name="Tarhouni M."/>
            <person name="Gtari M."/>
        </authorList>
    </citation>
    <scope>NUCLEOTIDE SEQUENCE [LARGE SCALE GENOMIC DNA]</scope>
    <source>
        <strain evidence="1 2">IRAMC:0171</strain>
    </source>
</reference>
<dbReference type="SUPFAM" id="SSF52096">
    <property type="entry name" value="ClpP/crotonase"/>
    <property type="match status" value="1"/>
</dbReference>
<dbReference type="InterPro" id="IPR029045">
    <property type="entry name" value="ClpP/crotonase-like_dom_sf"/>
</dbReference>
<gene>
    <name evidence="1" type="ORF">L4923_10165</name>
</gene>
<comment type="caution">
    <text evidence="1">The sequence shown here is derived from an EMBL/GenBank/DDBJ whole genome shotgun (WGS) entry which is preliminary data.</text>
</comment>
<keyword evidence="2" id="KW-1185">Reference proteome</keyword>
<dbReference type="Pfam" id="PF00378">
    <property type="entry name" value="ECH_1"/>
    <property type="match status" value="1"/>
</dbReference>
<organism evidence="1 2">
    <name type="scientific">Mesorhizobium retamae</name>
    <dbReference type="NCBI Taxonomy" id="2912854"/>
    <lineage>
        <taxon>Bacteria</taxon>
        <taxon>Pseudomonadati</taxon>
        <taxon>Pseudomonadota</taxon>
        <taxon>Alphaproteobacteria</taxon>
        <taxon>Hyphomicrobiales</taxon>
        <taxon>Phyllobacteriaceae</taxon>
        <taxon>Mesorhizobium</taxon>
    </lineage>
</organism>